<evidence type="ECO:0000256" key="1">
    <source>
        <dbReference type="ARBA" id="ARBA00001933"/>
    </source>
</evidence>
<evidence type="ECO:0000256" key="15">
    <source>
        <dbReference type="RuleBase" id="RU004516"/>
    </source>
</evidence>
<protein>
    <recommendedName>
        <fullName evidence="16">Branched-chain-amino-acid aminotransferase</fullName>
        <ecNumber evidence="16">2.6.1.42</ecNumber>
    </recommendedName>
</protein>
<dbReference type="EMBL" id="JAJVCN010000004">
    <property type="protein sequence ID" value="MCE7011495.1"/>
    <property type="molecule type" value="Genomic_DNA"/>
</dbReference>
<keyword evidence="10 16" id="KW-0100">Branched-chain amino acid biosynthesis</keyword>
<evidence type="ECO:0000256" key="8">
    <source>
        <dbReference type="ARBA" id="ARBA00022679"/>
    </source>
</evidence>
<name>A0ABS8ZUT0_9PSEU</name>
<dbReference type="InterPro" id="IPR005786">
    <property type="entry name" value="B_amino_transII"/>
</dbReference>
<comment type="cofactor">
    <cofactor evidence="1 15">
        <name>pyridoxal 5'-phosphate</name>
        <dbReference type="ChEBI" id="CHEBI:597326"/>
    </cofactor>
</comment>
<evidence type="ECO:0000256" key="12">
    <source>
        <dbReference type="ARBA" id="ARBA00048798"/>
    </source>
</evidence>
<comment type="pathway">
    <text evidence="2">Amino-acid biosynthesis; L-isoleucine biosynthesis; L-isoleucine from 2-oxobutanoate: step 4/4.</text>
</comment>
<dbReference type="EC" id="2.6.1.42" evidence="16"/>
<evidence type="ECO:0000256" key="7">
    <source>
        <dbReference type="ARBA" id="ARBA00022605"/>
    </source>
</evidence>
<comment type="pathway">
    <text evidence="3">Amino-acid biosynthesis; L-valine biosynthesis; L-valine from pyruvate: step 4/4.</text>
</comment>
<evidence type="ECO:0000256" key="10">
    <source>
        <dbReference type="ARBA" id="ARBA00023304"/>
    </source>
</evidence>
<dbReference type="PROSITE" id="PS00770">
    <property type="entry name" value="AA_TRANSFER_CLASS_4"/>
    <property type="match status" value="1"/>
</dbReference>
<evidence type="ECO:0000256" key="5">
    <source>
        <dbReference type="ARBA" id="ARBA00009320"/>
    </source>
</evidence>
<evidence type="ECO:0000256" key="3">
    <source>
        <dbReference type="ARBA" id="ARBA00004931"/>
    </source>
</evidence>
<reference evidence="17 18" key="1">
    <citation type="submission" date="2021-12" db="EMBL/GenBank/DDBJ databases">
        <title>Genome sequence of Kibdelosporangium philippinense ATCC 49844.</title>
        <authorList>
            <person name="Fedorov E.A."/>
            <person name="Omeragic M."/>
            <person name="Shalygina K.F."/>
            <person name="Maclea K.S."/>
        </authorList>
    </citation>
    <scope>NUCLEOTIDE SEQUENCE [LARGE SCALE GENOMIC DNA]</scope>
    <source>
        <strain evidence="17 18">ATCC 49844</strain>
    </source>
</reference>
<dbReference type="InterPro" id="IPR043131">
    <property type="entry name" value="BCAT-like_N"/>
</dbReference>
<sequence length="341" mass="36783">MAGSYQFGTQFTAHMVTATWSRAKGWGAPELTERRPIPLDPTAVGLHYGQSVFEGLKAHRQPDGHISIFRPHAHASRMRQSAARLAMPEPPVDLFVEALEMFVRADGDALPDDPSLSLYVRPLLIATESTLALRPADEFLFVVLGFVTKAFFTGGMNPVSVWVSPDFARAMPGGTGAAKYTGNYAPTFAAQTQAAENGCDQVVWLDAVERRWVEELGGMNLFFVHRDRITTPPLTGTLLPGVTRDCLLQLAPGLGYAVAEEPIAIDEWRAGCHDGSIVETLACGTAAIVTPIGAVKTASESWTVGDGTTGPVAKALYDALQAVQQGRAEDPFGWRYPVRNS</sequence>
<organism evidence="17 18">
    <name type="scientific">Kibdelosporangium philippinense</name>
    <dbReference type="NCBI Taxonomy" id="211113"/>
    <lineage>
        <taxon>Bacteria</taxon>
        <taxon>Bacillati</taxon>
        <taxon>Actinomycetota</taxon>
        <taxon>Actinomycetes</taxon>
        <taxon>Pseudonocardiales</taxon>
        <taxon>Pseudonocardiaceae</taxon>
        <taxon>Kibdelosporangium</taxon>
    </lineage>
</organism>
<gene>
    <name evidence="17" type="ORF">LWC34_53090</name>
</gene>
<dbReference type="SUPFAM" id="SSF56752">
    <property type="entry name" value="D-aminoacid aminotransferase-like PLP-dependent enzymes"/>
    <property type="match status" value="1"/>
</dbReference>
<dbReference type="CDD" id="cd01557">
    <property type="entry name" value="BCAT_beta_family"/>
    <property type="match status" value="1"/>
</dbReference>
<evidence type="ECO:0000256" key="9">
    <source>
        <dbReference type="ARBA" id="ARBA00022898"/>
    </source>
</evidence>
<evidence type="ECO:0000256" key="11">
    <source>
        <dbReference type="ARBA" id="ARBA00048212"/>
    </source>
</evidence>
<comment type="caution">
    <text evidence="17">The sequence shown here is derived from an EMBL/GenBank/DDBJ whole genome shotgun (WGS) entry which is preliminary data.</text>
</comment>
<comment type="catalytic activity">
    <reaction evidence="12 16">
        <text>L-isoleucine + 2-oxoglutarate = (S)-3-methyl-2-oxopentanoate + L-glutamate</text>
        <dbReference type="Rhea" id="RHEA:24801"/>
        <dbReference type="ChEBI" id="CHEBI:16810"/>
        <dbReference type="ChEBI" id="CHEBI:29985"/>
        <dbReference type="ChEBI" id="CHEBI:35146"/>
        <dbReference type="ChEBI" id="CHEBI:58045"/>
        <dbReference type="EC" id="2.6.1.42"/>
    </reaction>
</comment>
<dbReference type="InterPro" id="IPR043132">
    <property type="entry name" value="BCAT-like_C"/>
</dbReference>
<keyword evidence="9 15" id="KW-0663">Pyridoxal phosphate</keyword>
<comment type="catalytic activity">
    <reaction evidence="13 16">
        <text>L-leucine + 2-oxoglutarate = 4-methyl-2-oxopentanoate + L-glutamate</text>
        <dbReference type="Rhea" id="RHEA:18321"/>
        <dbReference type="ChEBI" id="CHEBI:16810"/>
        <dbReference type="ChEBI" id="CHEBI:17865"/>
        <dbReference type="ChEBI" id="CHEBI:29985"/>
        <dbReference type="ChEBI" id="CHEBI:57427"/>
        <dbReference type="EC" id="2.6.1.42"/>
    </reaction>
</comment>
<accession>A0ABS8ZUT0</accession>
<dbReference type="Gene3D" id="3.20.10.10">
    <property type="entry name" value="D-amino Acid Aminotransferase, subunit A, domain 2"/>
    <property type="match status" value="1"/>
</dbReference>
<dbReference type="NCBIfam" id="TIGR01123">
    <property type="entry name" value="ilvE_II"/>
    <property type="match status" value="1"/>
</dbReference>
<dbReference type="Proteomes" id="UP001521150">
    <property type="component" value="Unassembled WGS sequence"/>
</dbReference>
<comment type="catalytic activity">
    <reaction evidence="11 16">
        <text>L-valine + 2-oxoglutarate = 3-methyl-2-oxobutanoate + L-glutamate</text>
        <dbReference type="Rhea" id="RHEA:24813"/>
        <dbReference type="ChEBI" id="CHEBI:11851"/>
        <dbReference type="ChEBI" id="CHEBI:16810"/>
        <dbReference type="ChEBI" id="CHEBI:29985"/>
        <dbReference type="ChEBI" id="CHEBI:57762"/>
        <dbReference type="EC" id="2.6.1.42"/>
    </reaction>
</comment>
<dbReference type="PANTHER" id="PTHR11825">
    <property type="entry name" value="SUBGROUP IIII AMINOTRANSFERASE"/>
    <property type="match status" value="1"/>
</dbReference>
<dbReference type="NCBIfam" id="NF009897">
    <property type="entry name" value="PRK13357.1"/>
    <property type="match status" value="1"/>
</dbReference>
<evidence type="ECO:0000256" key="13">
    <source>
        <dbReference type="ARBA" id="ARBA00049229"/>
    </source>
</evidence>
<evidence type="ECO:0000256" key="14">
    <source>
        <dbReference type="RuleBase" id="RU004106"/>
    </source>
</evidence>
<dbReference type="Gene3D" id="3.30.470.10">
    <property type="match status" value="1"/>
</dbReference>
<dbReference type="Pfam" id="PF01063">
    <property type="entry name" value="Aminotran_4"/>
    <property type="match status" value="1"/>
</dbReference>
<evidence type="ECO:0000313" key="17">
    <source>
        <dbReference type="EMBL" id="MCE7011495.1"/>
    </source>
</evidence>
<dbReference type="InterPro" id="IPR001544">
    <property type="entry name" value="Aminotrans_IV"/>
</dbReference>
<dbReference type="InterPro" id="IPR036038">
    <property type="entry name" value="Aminotransferase-like"/>
</dbReference>
<comment type="pathway">
    <text evidence="4">Amino-acid biosynthesis; L-leucine biosynthesis; L-leucine from 3-methyl-2-oxobutanoate: step 4/4.</text>
</comment>
<proteinExistence type="inferred from homology"/>
<dbReference type="InterPro" id="IPR033939">
    <property type="entry name" value="BCAT_family"/>
</dbReference>
<comment type="similarity">
    <text evidence="5 14">Belongs to the class-IV pyridoxal-phosphate-dependent aminotransferase family.</text>
</comment>
<evidence type="ECO:0000256" key="6">
    <source>
        <dbReference type="ARBA" id="ARBA00022576"/>
    </source>
</evidence>
<evidence type="ECO:0000256" key="16">
    <source>
        <dbReference type="RuleBase" id="RU004517"/>
    </source>
</evidence>
<keyword evidence="7 16" id="KW-0028">Amino-acid biosynthesis</keyword>
<keyword evidence="8 16" id="KW-0808">Transferase</keyword>
<evidence type="ECO:0000256" key="2">
    <source>
        <dbReference type="ARBA" id="ARBA00004824"/>
    </source>
</evidence>
<dbReference type="PANTHER" id="PTHR11825:SF44">
    <property type="entry name" value="BRANCHED-CHAIN-AMINO-ACID AMINOTRANSFERASE"/>
    <property type="match status" value="1"/>
</dbReference>
<keyword evidence="6 16" id="KW-0032">Aminotransferase</keyword>
<evidence type="ECO:0000313" key="18">
    <source>
        <dbReference type="Proteomes" id="UP001521150"/>
    </source>
</evidence>
<dbReference type="PIRSF" id="PIRSF006468">
    <property type="entry name" value="BCAT1"/>
    <property type="match status" value="1"/>
</dbReference>
<dbReference type="InterPro" id="IPR018300">
    <property type="entry name" value="Aminotrans_IV_CS"/>
</dbReference>
<keyword evidence="18" id="KW-1185">Reference proteome</keyword>
<dbReference type="GO" id="GO:0004084">
    <property type="term" value="F:branched-chain-amino-acid transaminase activity"/>
    <property type="evidence" value="ECO:0007669"/>
    <property type="project" value="UniProtKB-EC"/>
</dbReference>
<evidence type="ECO:0000256" key="4">
    <source>
        <dbReference type="ARBA" id="ARBA00005072"/>
    </source>
</evidence>